<evidence type="ECO:0000313" key="3">
    <source>
        <dbReference type="Proteomes" id="UP000299102"/>
    </source>
</evidence>
<sequence length="125" mass="14452">MIQFNKSMVNRPSRPKSEPALISSKTTLSRTVVPIDIHELARQNKITQQILQYYLQRRLGLARSNMRPPSVDEILPTAKISEDRHVRESGREETQQEPEQYHDEDNLQSVESEHVDSVYPDGIDI</sequence>
<protein>
    <submittedName>
        <fullName evidence="2">Uncharacterized protein</fullName>
    </submittedName>
</protein>
<comment type="caution">
    <text evidence="2">The sequence shown here is derived from an EMBL/GenBank/DDBJ whole genome shotgun (WGS) entry which is preliminary data.</text>
</comment>
<feature type="region of interest" description="Disordered" evidence="1">
    <location>
        <begin position="66"/>
        <end position="125"/>
    </location>
</feature>
<reference evidence="2 3" key="1">
    <citation type="journal article" date="2019" name="Commun. Biol.">
        <title>The bagworm genome reveals a unique fibroin gene that provides high tensile strength.</title>
        <authorList>
            <person name="Kono N."/>
            <person name="Nakamura H."/>
            <person name="Ohtoshi R."/>
            <person name="Tomita M."/>
            <person name="Numata K."/>
            <person name="Arakawa K."/>
        </authorList>
    </citation>
    <scope>NUCLEOTIDE SEQUENCE [LARGE SCALE GENOMIC DNA]</scope>
</reference>
<dbReference type="OrthoDB" id="7424199at2759"/>
<accession>A0A4C1UDK5</accession>
<organism evidence="2 3">
    <name type="scientific">Eumeta variegata</name>
    <name type="common">Bagworm moth</name>
    <name type="synonym">Eumeta japonica</name>
    <dbReference type="NCBI Taxonomy" id="151549"/>
    <lineage>
        <taxon>Eukaryota</taxon>
        <taxon>Metazoa</taxon>
        <taxon>Ecdysozoa</taxon>
        <taxon>Arthropoda</taxon>
        <taxon>Hexapoda</taxon>
        <taxon>Insecta</taxon>
        <taxon>Pterygota</taxon>
        <taxon>Neoptera</taxon>
        <taxon>Endopterygota</taxon>
        <taxon>Lepidoptera</taxon>
        <taxon>Glossata</taxon>
        <taxon>Ditrysia</taxon>
        <taxon>Tineoidea</taxon>
        <taxon>Psychidae</taxon>
        <taxon>Oiketicinae</taxon>
        <taxon>Eumeta</taxon>
    </lineage>
</organism>
<evidence type="ECO:0000313" key="2">
    <source>
        <dbReference type="EMBL" id="GBP24004.1"/>
    </source>
</evidence>
<gene>
    <name evidence="2" type="ORF">EVAR_10105_1</name>
</gene>
<keyword evidence="3" id="KW-1185">Reference proteome</keyword>
<feature type="compositionally biased region" description="Polar residues" evidence="1">
    <location>
        <begin position="1"/>
        <end position="10"/>
    </location>
</feature>
<dbReference type="AlphaFoldDB" id="A0A4C1UDK5"/>
<proteinExistence type="predicted"/>
<dbReference type="Proteomes" id="UP000299102">
    <property type="component" value="Unassembled WGS sequence"/>
</dbReference>
<feature type="compositionally biased region" description="Basic and acidic residues" evidence="1">
    <location>
        <begin position="80"/>
        <end position="116"/>
    </location>
</feature>
<evidence type="ECO:0000256" key="1">
    <source>
        <dbReference type="SAM" id="MobiDB-lite"/>
    </source>
</evidence>
<feature type="region of interest" description="Disordered" evidence="1">
    <location>
        <begin position="1"/>
        <end position="23"/>
    </location>
</feature>
<name>A0A4C1UDK5_EUMVA</name>
<dbReference type="EMBL" id="BGZK01000156">
    <property type="protein sequence ID" value="GBP24004.1"/>
    <property type="molecule type" value="Genomic_DNA"/>
</dbReference>